<comment type="subcellular location">
    <subcellularLocation>
        <location evidence="1">Secreted</location>
    </subcellularLocation>
</comment>
<evidence type="ECO:0000256" key="2">
    <source>
        <dbReference type="ARBA" id="ARBA00022525"/>
    </source>
</evidence>
<dbReference type="InterPro" id="IPR001314">
    <property type="entry name" value="Peptidase_S1A"/>
</dbReference>
<keyword evidence="6 11" id="KW-0720">Serine protease</keyword>
<dbReference type="GO" id="GO:0005576">
    <property type="term" value="C:extracellular region"/>
    <property type="evidence" value="ECO:0007669"/>
    <property type="project" value="UniProtKB-SubCell"/>
</dbReference>
<dbReference type="Gene3D" id="2.40.10.10">
    <property type="entry name" value="Trypsin-like serine proteases"/>
    <property type="match status" value="2"/>
</dbReference>
<organism evidence="13 14">
    <name type="scientific">Pseudolycoriella hygida</name>
    <dbReference type="NCBI Taxonomy" id="35572"/>
    <lineage>
        <taxon>Eukaryota</taxon>
        <taxon>Metazoa</taxon>
        <taxon>Ecdysozoa</taxon>
        <taxon>Arthropoda</taxon>
        <taxon>Hexapoda</taxon>
        <taxon>Insecta</taxon>
        <taxon>Pterygota</taxon>
        <taxon>Neoptera</taxon>
        <taxon>Endopterygota</taxon>
        <taxon>Diptera</taxon>
        <taxon>Nematocera</taxon>
        <taxon>Sciaroidea</taxon>
        <taxon>Sciaridae</taxon>
        <taxon>Pseudolycoriella</taxon>
    </lineage>
</organism>
<evidence type="ECO:0000259" key="12">
    <source>
        <dbReference type="PROSITE" id="PS50240"/>
    </source>
</evidence>
<dbReference type="CDD" id="cd00190">
    <property type="entry name" value="Tryp_SPc"/>
    <property type="match status" value="1"/>
</dbReference>
<comment type="similarity">
    <text evidence="10">Belongs to the peptidase S1 family. CLIP subfamily.</text>
</comment>
<dbReference type="InterPro" id="IPR051487">
    <property type="entry name" value="Ser/Thr_Proteases_Immune/Dev"/>
</dbReference>
<evidence type="ECO:0000256" key="3">
    <source>
        <dbReference type="ARBA" id="ARBA00022670"/>
    </source>
</evidence>
<keyword evidence="2" id="KW-0964">Secreted</keyword>
<dbReference type="PROSITE" id="PS00135">
    <property type="entry name" value="TRYPSIN_SER"/>
    <property type="match status" value="1"/>
</dbReference>
<evidence type="ECO:0000256" key="1">
    <source>
        <dbReference type="ARBA" id="ARBA00004613"/>
    </source>
</evidence>
<evidence type="ECO:0000256" key="9">
    <source>
        <dbReference type="ARBA" id="ARBA00023180"/>
    </source>
</evidence>
<sequence>MHNVSCIHVHDYHLQCCRDMTSNAVTYPASDDEAVTTKTTTHNSAVRKTNYSFQVNSTISCGRQMLDNNKIFGGSDTKVGEFPWIAAVFYSKYNHNECAGSVIQRKYILTAAHCLVGRILYLMGKPYKVRLGEHDLTTDPYCGSNKSCASNAIDMHVSNTFPHPKYQTNAKSSFDIGLIKLTDEIVYNDFIQPICYNLGVKGDFGDWFHVVGWGKTEKAEKSDRLLKAVIPYLNITRCQQVYNAINVRDDQICAGGEEGIDSCVGDSGGPLMEQENNVWSVVGIVSRGHTLCGTYNYPALYTRIDMHLKWLERKMLSG</sequence>
<dbReference type="InterPro" id="IPR043504">
    <property type="entry name" value="Peptidase_S1_PA_chymotrypsin"/>
</dbReference>
<keyword evidence="4" id="KW-0732">Signal</keyword>
<name>A0A9Q0MUS1_9DIPT</name>
<dbReference type="Pfam" id="PF00089">
    <property type="entry name" value="Trypsin"/>
    <property type="match status" value="1"/>
</dbReference>
<evidence type="ECO:0000256" key="10">
    <source>
        <dbReference type="ARBA" id="ARBA00024195"/>
    </source>
</evidence>
<evidence type="ECO:0000256" key="4">
    <source>
        <dbReference type="ARBA" id="ARBA00022729"/>
    </source>
</evidence>
<dbReference type="SUPFAM" id="SSF50494">
    <property type="entry name" value="Trypsin-like serine proteases"/>
    <property type="match status" value="1"/>
</dbReference>
<feature type="domain" description="Peptidase S1" evidence="12">
    <location>
        <begin position="71"/>
        <end position="316"/>
    </location>
</feature>
<dbReference type="InterPro" id="IPR009003">
    <property type="entry name" value="Peptidase_S1_PA"/>
</dbReference>
<dbReference type="EMBL" id="WJQU01000003">
    <property type="protein sequence ID" value="KAJ6638378.1"/>
    <property type="molecule type" value="Genomic_DNA"/>
</dbReference>
<keyword evidence="7" id="KW-0865">Zymogen</keyword>
<dbReference type="InterPro" id="IPR018114">
    <property type="entry name" value="TRYPSIN_HIS"/>
</dbReference>
<dbReference type="AlphaFoldDB" id="A0A9Q0MUS1"/>
<dbReference type="PANTHER" id="PTHR24256">
    <property type="entry name" value="TRYPTASE-RELATED"/>
    <property type="match status" value="1"/>
</dbReference>
<accession>A0A9Q0MUS1</accession>
<dbReference type="InterPro" id="IPR033116">
    <property type="entry name" value="TRYPSIN_SER"/>
</dbReference>
<reference evidence="13" key="1">
    <citation type="submission" date="2022-07" db="EMBL/GenBank/DDBJ databases">
        <authorList>
            <person name="Trinca V."/>
            <person name="Uliana J.V.C."/>
            <person name="Torres T.T."/>
            <person name="Ward R.J."/>
            <person name="Monesi N."/>
        </authorList>
    </citation>
    <scope>NUCLEOTIDE SEQUENCE</scope>
    <source>
        <strain evidence="13">HSMRA1968</strain>
        <tissue evidence="13">Whole embryos</tissue>
    </source>
</reference>
<keyword evidence="9" id="KW-0325">Glycoprotein</keyword>
<evidence type="ECO:0000256" key="11">
    <source>
        <dbReference type="RuleBase" id="RU363034"/>
    </source>
</evidence>
<dbReference type="PRINTS" id="PR00722">
    <property type="entry name" value="CHYMOTRYPSIN"/>
</dbReference>
<keyword evidence="14" id="KW-1185">Reference proteome</keyword>
<keyword evidence="5 11" id="KW-0378">Hydrolase</keyword>
<evidence type="ECO:0000256" key="6">
    <source>
        <dbReference type="ARBA" id="ARBA00022825"/>
    </source>
</evidence>
<dbReference type="PROSITE" id="PS50240">
    <property type="entry name" value="TRYPSIN_DOM"/>
    <property type="match status" value="1"/>
</dbReference>
<evidence type="ECO:0000313" key="13">
    <source>
        <dbReference type="EMBL" id="KAJ6638378.1"/>
    </source>
</evidence>
<dbReference type="PROSITE" id="PS00134">
    <property type="entry name" value="TRYPSIN_HIS"/>
    <property type="match status" value="1"/>
</dbReference>
<evidence type="ECO:0000256" key="8">
    <source>
        <dbReference type="ARBA" id="ARBA00023157"/>
    </source>
</evidence>
<comment type="caution">
    <text evidence="13">The sequence shown here is derived from an EMBL/GenBank/DDBJ whole genome shotgun (WGS) entry which is preliminary data.</text>
</comment>
<evidence type="ECO:0000256" key="5">
    <source>
        <dbReference type="ARBA" id="ARBA00022801"/>
    </source>
</evidence>
<dbReference type="OrthoDB" id="9981647at2759"/>
<protein>
    <submittedName>
        <fullName evidence="13">Serine protease easter</fullName>
    </submittedName>
</protein>
<dbReference type="InterPro" id="IPR001254">
    <property type="entry name" value="Trypsin_dom"/>
</dbReference>
<dbReference type="GO" id="GO:0004252">
    <property type="term" value="F:serine-type endopeptidase activity"/>
    <property type="evidence" value="ECO:0007669"/>
    <property type="project" value="InterPro"/>
</dbReference>
<keyword evidence="3 11" id="KW-0645">Protease</keyword>
<dbReference type="SMART" id="SM00020">
    <property type="entry name" value="Tryp_SPc"/>
    <property type="match status" value="1"/>
</dbReference>
<dbReference type="FunFam" id="2.40.10.10:FF:000146">
    <property type="entry name" value="Serine protease 53"/>
    <property type="match status" value="1"/>
</dbReference>
<keyword evidence="8" id="KW-1015">Disulfide bond</keyword>
<proteinExistence type="inferred from homology"/>
<evidence type="ECO:0000256" key="7">
    <source>
        <dbReference type="ARBA" id="ARBA00023145"/>
    </source>
</evidence>
<gene>
    <name evidence="13" type="primary">ea_1</name>
    <name evidence="13" type="ORF">Bhyg_11113</name>
</gene>
<dbReference type="Proteomes" id="UP001151699">
    <property type="component" value="Chromosome X"/>
</dbReference>
<evidence type="ECO:0000313" key="14">
    <source>
        <dbReference type="Proteomes" id="UP001151699"/>
    </source>
</evidence>
<dbReference type="GO" id="GO:0006508">
    <property type="term" value="P:proteolysis"/>
    <property type="evidence" value="ECO:0007669"/>
    <property type="project" value="UniProtKB-KW"/>
</dbReference>